<dbReference type="NCBIfam" id="TIGR01664">
    <property type="entry name" value="DNA-3'-Pase"/>
    <property type="match status" value="1"/>
</dbReference>
<dbReference type="Gene3D" id="3.40.50.1000">
    <property type="entry name" value="HAD superfamily/HAD-like"/>
    <property type="match status" value="1"/>
</dbReference>
<dbReference type="InterPro" id="IPR036412">
    <property type="entry name" value="HAD-like_sf"/>
</dbReference>
<protein>
    <recommendedName>
        <fullName evidence="3">Polynucleotide kinase 3 phosphatase-domain-containing protein</fullName>
    </recommendedName>
</protein>
<dbReference type="SUPFAM" id="SSF52540">
    <property type="entry name" value="P-loop containing nucleoside triphosphate hydrolases"/>
    <property type="match status" value="1"/>
</dbReference>
<dbReference type="GO" id="GO:0003690">
    <property type="term" value="F:double-stranded DNA binding"/>
    <property type="evidence" value="ECO:0007669"/>
    <property type="project" value="TreeGrafter"/>
</dbReference>
<dbReference type="GO" id="GO:0006281">
    <property type="term" value="P:DNA repair"/>
    <property type="evidence" value="ECO:0007669"/>
    <property type="project" value="TreeGrafter"/>
</dbReference>
<dbReference type="Gene3D" id="3.40.50.300">
    <property type="entry name" value="P-loop containing nucleotide triphosphate hydrolases"/>
    <property type="match status" value="1"/>
</dbReference>
<dbReference type="GO" id="GO:0046404">
    <property type="term" value="F:ATP-dependent polydeoxyribonucleotide 5'-hydroxyl-kinase activity"/>
    <property type="evidence" value="ECO:0007669"/>
    <property type="project" value="TreeGrafter"/>
</dbReference>
<gene>
    <name evidence="1" type="ORF">C6P46_000054</name>
</gene>
<dbReference type="OrthoDB" id="19045at2759"/>
<dbReference type="InterPro" id="IPR013954">
    <property type="entry name" value="PNK3P"/>
</dbReference>
<dbReference type="PANTHER" id="PTHR12083:SF9">
    <property type="entry name" value="BIFUNCTIONAL POLYNUCLEOTIDE PHOSPHATASE_KINASE"/>
    <property type="match status" value="1"/>
</dbReference>
<name>A0A9P7B9E7_RHOMI</name>
<dbReference type="Pfam" id="PF08645">
    <property type="entry name" value="PNK3P"/>
    <property type="match status" value="1"/>
</dbReference>
<dbReference type="PANTHER" id="PTHR12083">
    <property type="entry name" value="BIFUNCTIONAL POLYNUCLEOTIDE PHOSPHATASE/KINASE"/>
    <property type="match status" value="1"/>
</dbReference>
<dbReference type="InterPro" id="IPR027417">
    <property type="entry name" value="P-loop_NTPase"/>
</dbReference>
<sequence length="445" mass="48924">MTGRVAAFDLDGTVIQPKDGKAFPKDSFDWQFCSPLVVPKLRELQRAGYSLVLISNQASSNPKLATDFRKKIPYICRKIGVPLHVYACWDFDEYRKPAPGMWHAVQELVAAAGNEIDCASSFYVGDAAGRRTDHADTDRKFALNAGLRFMTPEELFGGAVPDPDWALWGWNPFSYPHTAPPESTSLRVDAAGLLSKSSAAMDPSEVILLVGAPASGKTHHYEHALQPQGYQLLEFETERGFAVPLHVKGWLQQRLDVPVPTPGSEEAPLLSGPPPSGAPTRLVLSSSFPSRHSRRSLLAHLRTTYPHVRLRAIVFCPAGGFDEATSGKGGVELWKHNSVWKMAYQPASGEEALDRNDSLGRAGPTSLVPIEAFKRWERDWEEPTLDEGFDSIEQCVFGLDPARTSAPSFAAWHQWLADVYPGKAIKTGRVAIEGPGWTGIRSVQR</sequence>
<accession>A0A9P7B9E7</accession>
<dbReference type="InterPro" id="IPR006549">
    <property type="entry name" value="HAD-SF_hydro_IIIA"/>
</dbReference>
<comment type="caution">
    <text evidence="1">The sequence shown here is derived from an EMBL/GenBank/DDBJ whole genome shotgun (WGS) entry which is preliminary data.</text>
</comment>
<dbReference type="SUPFAM" id="SSF56784">
    <property type="entry name" value="HAD-like"/>
    <property type="match status" value="1"/>
</dbReference>
<dbReference type="Proteomes" id="UP000777482">
    <property type="component" value="Unassembled WGS sequence"/>
</dbReference>
<proteinExistence type="predicted"/>
<evidence type="ECO:0000313" key="2">
    <source>
        <dbReference type="Proteomes" id="UP000777482"/>
    </source>
</evidence>
<organism evidence="1 2">
    <name type="scientific">Rhodotorula mucilaginosa</name>
    <name type="common">Yeast</name>
    <name type="synonym">Rhodotorula rubra</name>
    <dbReference type="NCBI Taxonomy" id="5537"/>
    <lineage>
        <taxon>Eukaryota</taxon>
        <taxon>Fungi</taxon>
        <taxon>Dikarya</taxon>
        <taxon>Basidiomycota</taxon>
        <taxon>Pucciniomycotina</taxon>
        <taxon>Microbotryomycetes</taxon>
        <taxon>Sporidiobolales</taxon>
        <taxon>Sporidiobolaceae</taxon>
        <taxon>Rhodotorula</taxon>
    </lineage>
</organism>
<dbReference type="InterPro" id="IPR006551">
    <property type="entry name" value="Polynucleotide_phosphatase"/>
</dbReference>
<dbReference type="EMBL" id="PUHQ01000001">
    <property type="protein sequence ID" value="KAG0667521.1"/>
    <property type="molecule type" value="Genomic_DNA"/>
</dbReference>
<evidence type="ECO:0000313" key="1">
    <source>
        <dbReference type="EMBL" id="KAG0667521.1"/>
    </source>
</evidence>
<reference evidence="1 2" key="1">
    <citation type="submission" date="2020-11" db="EMBL/GenBank/DDBJ databases">
        <title>Kefir isolates.</title>
        <authorList>
            <person name="Marcisauskas S."/>
            <person name="Kim Y."/>
            <person name="Blasche S."/>
        </authorList>
    </citation>
    <scope>NUCLEOTIDE SEQUENCE [LARGE SCALE GENOMIC DNA]</scope>
    <source>
        <strain evidence="1 2">KR</strain>
    </source>
</reference>
<keyword evidence="2" id="KW-1185">Reference proteome</keyword>
<evidence type="ECO:0008006" key="3">
    <source>
        <dbReference type="Google" id="ProtNLM"/>
    </source>
</evidence>
<dbReference type="NCBIfam" id="TIGR01662">
    <property type="entry name" value="HAD-SF-IIIA"/>
    <property type="match status" value="1"/>
</dbReference>
<dbReference type="GO" id="GO:0046403">
    <property type="term" value="F:polynucleotide 3'-phosphatase activity"/>
    <property type="evidence" value="ECO:0007669"/>
    <property type="project" value="TreeGrafter"/>
</dbReference>
<dbReference type="AlphaFoldDB" id="A0A9P7B9E7"/>
<dbReference type="InterPro" id="IPR023214">
    <property type="entry name" value="HAD_sf"/>
</dbReference>